<accession>A0AAV5RT36</accession>
<keyword evidence="4" id="KW-0677">Repeat</keyword>
<dbReference type="EMBL" id="BTGD01000001">
    <property type="protein sequence ID" value="GMM54297.1"/>
    <property type="molecule type" value="Genomic_DNA"/>
</dbReference>
<comment type="subunit">
    <text evidence="7">Interacts with G-actin; ADP-actin form.</text>
</comment>
<keyword evidence="6" id="KW-0206">Cytoskeleton</keyword>
<organism evidence="10 11">
    <name type="scientific">Maudiozyma humilis</name>
    <name type="common">Sour dough yeast</name>
    <name type="synonym">Kazachstania humilis</name>
    <dbReference type="NCBI Taxonomy" id="51915"/>
    <lineage>
        <taxon>Eukaryota</taxon>
        <taxon>Fungi</taxon>
        <taxon>Dikarya</taxon>
        <taxon>Ascomycota</taxon>
        <taxon>Saccharomycotina</taxon>
        <taxon>Saccharomycetes</taxon>
        <taxon>Saccharomycetales</taxon>
        <taxon>Saccharomycetaceae</taxon>
        <taxon>Maudiozyma</taxon>
    </lineage>
</organism>
<keyword evidence="11" id="KW-1185">Reference proteome</keyword>
<dbReference type="SUPFAM" id="SSF55753">
    <property type="entry name" value="Actin depolymerizing proteins"/>
    <property type="match status" value="2"/>
</dbReference>
<dbReference type="InterPro" id="IPR029006">
    <property type="entry name" value="ADF-H/Gelsolin-like_dom_sf"/>
</dbReference>
<dbReference type="GO" id="GO:0051015">
    <property type="term" value="F:actin filament binding"/>
    <property type="evidence" value="ECO:0007669"/>
    <property type="project" value="TreeGrafter"/>
</dbReference>
<feature type="compositionally biased region" description="Basic and acidic residues" evidence="8">
    <location>
        <begin position="300"/>
        <end position="317"/>
    </location>
</feature>
<reference evidence="10 11" key="1">
    <citation type="journal article" date="2023" name="Elife">
        <title>Identification of key yeast species and microbe-microbe interactions impacting larval growth of Drosophila in the wild.</title>
        <authorList>
            <person name="Mure A."/>
            <person name="Sugiura Y."/>
            <person name="Maeda R."/>
            <person name="Honda K."/>
            <person name="Sakurai N."/>
            <person name="Takahashi Y."/>
            <person name="Watada M."/>
            <person name="Katoh T."/>
            <person name="Gotoh A."/>
            <person name="Gotoh Y."/>
            <person name="Taniguchi I."/>
            <person name="Nakamura K."/>
            <person name="Hayashi T."/>
            <person name="Katayama T."/>
            <person name="Uemura T."/>
            <person name="Hattori Y."/>
        </authorList>
    </citation>
    <scope>NUCLEOTIDE SEQUENCE [LARGE SCALE GENOMIC DNA]</scope>
    <source>
        <strain evidence="10 11">KH-74</strain>
    </source>
</reference>
<evidence type="ECO:0000256" key="7">
    <source>
        <dbReference type="ARBA" id="ARBA00038532"/>
    </source>
</evidence>
<evidence type="ECO:0000256" key="8">
    <source>
        <dbReference type="SAM" id="MobiDB-lite"/>
    </source>
</evidence>
<evidence type="ECO:0000256" key="4">
    <source>
        <dbReference type="ARBA" id="ARBA00022737"/>
    </source>
</evidence>
<name>A0AAV5RT36_MAUHU</name>
<keyword evidence="3" id="KW-0963">Cytoplasm</keyword>
<evidence type="ECO:0000256" key="2">
    <source>
        <dbReference type="ARBA" id="ARBA00009557"/>
    </source>
</evidence>
<dbReference type="GO" id="GO:0005737">
    <property type="term" value="C:cytoplasm"/>
    <property type="evidence" value="ECO:0007669"/>
    <property type="project" value="TreeGrafter"/>
</dbReference>
<dbReference type="GO" id="GO:0051016">
    <property type="term" value="P:barbed-end actin filament capping"/>
    <property type="evidence" value="ECO:0007669"/>
    <property type="project" value="TreeGrafter"/>
</dbReference>
<dbReference type="Proteomes" id="UP001377567">
    <property type="component" value="Unassembled WGS sequence"/>
</dbReference>
<evidence type="ECO:0000313" key="10">
    <source>
        <dbReference type="EMBL" id="GMM54297.1"/>
    </source>
</evidence>
<comment type="similarity">
    <text evidence="2">Belongs to the actin-binding proteins ADF family. Twinfilin subfamily.</text>
</comment>
<dbReference type="CDD" id="cd11285">
    <property type="entry name" value="ADF_Twf-N_like"/>
    <property type="match status" value="1"/>
</dbReference>
<keyword evidence="5" id="KW-0009">Actin-binding</keyword>
<dbReference type="CDD" id="cd11284">
    <property type="entry name" value="ADF_Twf-C_like"/>
    <property type="match status" value="1"/>
</dbReference>
<evidence type="ECO:0000256" key="1">
    <source>
        <dbReference type="ARBA" id="ARBA00004245"/>
    </source>
</evidence>
<dbReference type="GO" id="GO:0030042">
    <property type="term" value="P:actin filament depolymerization"/>
    <property type="evidence" value="ECO:0007669"/>
    <property type="project" value="TreeGrafter"/>
</dbReference>
<protein>
    <submittedName>
        <fullName evidence="10">Twf1 protein</fullName>
    </submittedName>
</protein>
<dbReference type="PROSITE" id="PS51263">
    <property type="entry name" value="ADF_H"/>
    <property type="match status" value="1"/>
</dbReference>
<dbReference type="GO" id="GO:0005884">
    <property type="term" value="C:actin filament"/>
    <property type="evidence" value="ECO:0007669"/>
    <property type="project" value="TreeGrafter"/>
</dbReference>
<dbReference type="PANTHER" id="PTHR13759:SF1">
    <property type="entry name" value="TWINFILIN"/>
    <property type="match status" value="1"/>
</dbReference>
<gene>
    <name evidence="10" type="ORF">DAKH74_009130</name>
</gene>
<dbReference type="AlphaFoldDB" id="A0AAV5RT36"/>
<comment type="subcellular location">
    <subcellularLocation>
        <location evidence="1">Cytoplasm</location>
        <location evidence="1">Cytoskeleton</location>
    </subcellularLocation>
</comment>
<feature type="domain" description="ADF-H" evidence="9">
    <location>
        <begin position="4"/>
        <end position="133"/>
    </location>
</feature>
<dbReference type="GO" id="GO:0003785">
    <property type="term" value="F:actin monomer binding"/>
    <property type="evidence" value="ECO:0007669"/>
    <property type="project" value="TreeGrafter"/>
</dbReference>
<proteinExistence type="inferred from homology"/>
<evidence type="ECO:0000256" key="6">
    <source>
        <dbReference type="ARBA" id="ARBA00023212"/>
    </source>
</evidence>
<dbReference type="InterPro" id="IPR028458">
    <property type="entry name" value="Twinfilin"/>
</dbReference>
<dbReference type="InterPro" id="IPR002108">
    <property type="entry name" value="ADF-H"/>
</dbReference>
<evidence type="ECO:0000256" key="3">
    <source>
        <dbReference type="ARBA" id="ARBA00022490"/>
    </source>
</evidence>
<dbReference type="Pfam" id="PF00241">
    <property type="entry name" value="Cofilin_ADF"/>
    <property type="match status" value="2"/>
</dbReference>
<evidence type="ECO:0000313" key="11">
    <source>
        <dbReference type="Proteomes" id="UP001377567"/>
    </source>
</evidence>
<feature type="region of interest" description="Disordered" evidence="8">
    <location>
        <begin position="298"/>
        <end position="331"/>
    </location>
</feature>
<dbReference type="SMART" id="SM00102">
    <property type="entry name" value="ADF"/>
    <property type="match status" value="2"/>
</dbReference>
<sequence>MSNQSGISANEELLNLLRAAPTEAGDSFVAVVANISPDSTVVEFTEKCSSLEALLKALSESPAYVFVHNGAKNPNGHDFFSYVPDLAPVRAKMLYASTKNTLLRQVGSNSVTEQPMVSEAQEIADFVNGVYGKVTEASLLTESEKIGREINEEQRNMRATQSHKLVSQSNGTPSALSFSVNSGSSESLKSLLASNNLITFVINMNNEQVEIANQKNIGSASDITLQPEHPSYTVYRNGDLYYFIYSCPSGSKVKERMLYASNKQGFVNYFSEQEGITFTRIIEIGDAEELDISLISSANETEHQQHEEAARQTDGGRKFSRPKGPARRRKA</sequence>
<evidence type="ECO:0000256" key="5">
    <source>
        <dbReference type="ARBA" id="ARBA00023203"/>
    </source>
</evidence>
<evidence type="ECO:0000259" key="9">
    <source>
        <dbReference type="PROSITE" id="PS51263"/>
    </source>
</evidence>
<feature type="compositionally biased region" description="Basic residues" evidence="8">
    <location>
        <begin position="318"/>
        <end position="331"/>
    </location>
</feature>
<comment type="caution">
    <text evidence="10">The sequence shown here is derived from an EMBL/GenBank/DDBJ whole genome shotgun (WGS) entry which is preliminary data.</text>
</comment>
<dbReference type="PANTHER" id="PTHR13759">
    <property type="entry name" value="TWINFILIN"/>
    <property type="match status" value="1"/>
</dbReference>
<dbReference type="Gene3D" id="3.40.20.10">
    <property type="entry name" value="Severin"/>
    <property type="match status" value="2"/>
</dbReference>